<dbReference type="AlphaFoldDB" id="A0AAN8SCV7"/>
<dbReference type="Proteomes" id="UP001372834">
    <property type="component" value="Unassembled WGS sequence"/>
</dbReference>
<reference evidence="1 2" key="1">
    <citation type="submission" date="2023-10" db="EMBL/GenBank/DDBJ databases">
        <title>Genomes of two closely related lineages of the louse Polyplax serrata with different host specificities.</title>
        <authorList>
            <person name="Martinu J."/>
            <person name="Tarabai H."/>
            <person name="Stefka J."/>
            <person name="Hypsa V."/>
        </authorList>
    </citation>
    <scope>NUCLEOTIDE SEQUENCE [LARGE SCALE GENOMIC DNA]</scope>
    <source>
        <strain evidence="1">HR10_N</strain>
    </source>
</reference>
<evidence type="ECO:0000313" key="1">
    <source>
        <dbReference type="EMBL" id="KAK6643066.1"/>
    </source>
</evidence>
<accession>A0AAN8SCV7</accession>
<protein>
    <submittedName>
        <fullName evidence="1">Uncharacterized protein</fullName>
    </submittedName>
</protein>
<evidence type="ECO:0000313" key="2">
    <source>
        <dbReference type="Proteomes" id="UP001372834"/>
    </source>
</evidence>
<gene>
    <name evidence="1" type="ORF">RUM43_004569</name>
</gene>
<organism evidence="1 2">
    <name type="scientific">Polyplax serrata</name>
    <name type="common">Common mouse louse</name>
    <dbReference type="NCBI Taxonomy" id="468196"/>
    <lineage>
        <taxon>Eukaryota</taxon>
        <taxon>Metazoa</taxon>
        <taxon>Ecdysozoa</taxon>
        <taxon>Arthropoda</taxon>
        <taxon>Hexapoda</taxon>
        <taxon>Insecta</taxon>
        <taxon>Pterygota</taxon>
        <taxon>Neoptera</taxon>
        <taxon>Paraneoptera</taxon>
        <taxon>Psocodea</taxon>
        <taxon>Troctomorpha</taxon>
        <taxon>Phthiraptera</taxon>
        <taxon>Anoplura</taxon>
        <taxon>Polyplacidae</taxon>
        <taxon>Polyplax</taxon>
    </lineage>
</organism>
<comment type="caution">
    <text evidence="1">The sequence shown here is derived from an EMBL/GenBank/DDBJ whole genome shotgun (WGS) entry which is preliminary data.</text>
</comment>
<name>A0AAN8SCV7_POLSC</name>
<sequence length="143" mass="16304">MRVGRFVTEFNGPDHPNEIECFDWRRGFLEVLGIALGFSRGGDPLKWEAIKMGFGYVGNELVDDEMRNDIYCRSENVQPSRQPVKSLIAGKLMDRSDVSSPVLYLIRGEDSHGKTNSNFLLFLIYGDVETGCCSGFCWKRNRR</sequence>
<proteinExistence type="predicted"/>
<dbReference type="EMBL" id="JAWJWE010000002">
    <property type="protein sequence ID" value="KAK6643066.1"/>
    <property type="molecule type" value="Genomic_DNA"/>
</dbReference>